<gene>
    <name evidence="11" type="ordered locus">Mzhil_0781</name>
</gene>
<reference evidence="11 12" key="1">
    <citation type="submission" date="2010-07" db="EMBL/GenBank/DDBJ databases">
        <title>The complete genome of Methanosalsum zhilinae DSM 4017.</title>
        <authorList>
            <consortium name="US DOE Joint Genome Institute (JGI-PGF)"/>
            <person name="Lucas S."/>
            <person name="Copeland A."/>
            <person name="Lapidus A."/>
            <person name="Glavina del Rio T."/>
            <person name="Dalin E."/>
            <person name="Tice H."/>
            <person name="Bruce D."/>
            <person name="Goodwin L."/>
            <person name="Pitluck S."/>
            <person name="Kyrpides N."/>
            <person name="Mavromatis K."/>
            <person name="Ovchinnikova G."/>
            <person name="Daligault H."/>
            <person name="Detter J.C."/>
            <person name="Han C."/>
            <person name="Tapia R."/>
            <person name="Larimer F."/>
            <person name="Land M."/>
            <person name="Hauser L."/>
            <person name="Markowitz V."/>
            <person name="Cheng J.-F."/>
            <person name="Hugenholtz P."/>
            <person name="Woyke T."/>
            <person name="Wu D."/>
            <person name="Spring S."/>
            <person name="Schueler E."/>
            <person name="Brambilla E."/>
            <person name="Klenk H.-P."/>
            <person name="Eisen J.A."/>
        </authorList>
    </citation>
    <scope>NUCLEOTIDE SEQUENCE [LARGE SCALE GENOMIC DNA]</scope>
    <source>
        <strain evidence="12">DSM 4017 / NBRC 107636 / OCM 62 / WeN5</strain>
    </source>
</reference>
<evidence type="ECO:0000256" key="7">
    <source>
        <dbReference type="ARBA" id="ARBA00023303"/>
    </source>
</evidence>
<dbReference type="PROSITE" id="PS51202">
    <property type="entry name" value="RCK_C"/>
    <property type="match status" value="1"/>
</dbReference>
<dbReference type="InterPro" id="IPR013099">
    <property type="entry name" value="K_chnl_dom"/>
</dbReference>
<evidence type="ECO:0000256" key="5">
    <source>
        <dbReference type="ARBA" id="ARBA00023065"/>
    </source>
</evidence>
<evidence type="ECO:0000259" key="9">
    <source>
        <dbReference type="PROSITE" id="PS51201"/>
    </source>
</evidence>
<dbReference type="AlphaFoldDB" id="F7XKN6"/>
<evidence type="ECO:0000256" key="6">
    <source>
        <dbReference type="ARBA" id="ARBA00023136"/>
    </source>
</evidence>
<dbReference type="PRINTS" id="PR01333">
    <property type="entry name" value="2POREKCHANEL"/>
</dbReference>
<keyword evidence="7" id="KW-0407">Ion channel</keyword>
<feature type="domain" description="RCK N-terminal" evidence="9">
    <location>
        <begin position="116"/>
        <end position="231"/>
    </location>
</feature>
<keyword evidence="5" id="KW-0406">Ion transport</keyword>
<keyword evidence="12" id="KW-1185">Reference proteome</keyword>
<feature type="transmembrane region" description="Helical" evidence="8">
    <location>
        <begin position="74"/>
        <end position="99"/>
    </location>
</feature>
<feature type="transmembrane region" description="Helical" evidence="8">
    <location>
        <begin position="48"/>
        <end position="67"/>
    </location>
</feature>
<evidence type="ECO:0000256" key="4">
    <source>
        <dbReference type="ARBA" id="ARBA00022989"/>
    </source>
</evidence>
<dbReference type="Gene3D" id="3.30.70.1450">
    <property type="entry name" value="Regulator of K+ conductance, C-terminal domain"/>
    <property type="match status" value="1"/>
</dbReference>
<dbReference type="OrthoDB" id="43518at2157"/>
<dbReference type="RefSeq" id="WP_013898084.1">
    <property type="nucleotide sequence ID" value="NC_015676.1"/>
</dbReference>
<protein>
    <submittedName>
        <fullName evidence="11">TrkA-N domain protein</fullName>
    </submittedName>
</protein>
<evidence type="ECO:0000313" key="12">
    <source>
        <dbReference type="Proteomes" id="UP000006622"/>
    </source>
</evidence>
<evidence type="ECO:0000256" key="1">
    <source>
        <dbReference type="ARBA" id="ARBA00004651"/>
    </source>
</evidence>
<dbReference type="SUPFAM" id="SSF116726">
    <property type="entry name" value="TrkA C-terminal domain-like"/>
    <property type="match status" value="1"/>
</dbReference>
<dbReference type="GO" id="GO:0005886">
    <property type="term" value="C:plasma membrane"/>
    <property type="evidence" value="ECO:0007669"/>
    <property type="project" value="UniProtKB-SubCell"/>
</dbReference>
<evidence type="ECO:0000259" key="10">
    <source>
        <dbReference type="PROSITE" id="PS51202"/>
    </source>
</evidence>
<dbReference type="GO" id="GO:0005267">
    <property type="term" value="F:potassium channel activity"/>
    <property type="evidence" value="ECO:0007669"/>
    <property type="project" value="InterPro"/>
</dbReference>
<dbReference type="InterPro" id="IPR050721">
    <property type="entry name" value="Trk_Ktr_HKT_K-transport"/>
</dbReference>
<organism evidence="11 12">
    <name type="scientific">Methanosalsum zhilinae (strain DSM 4017 / NBRC 107636 / OCM 62 / WeN5)</name>
    <name type="common">Methanohalophilus zhilinae</name>
    <dbReference type="NCBI Taxonomy" id="679901"/>
    <lineage>
        <taxon>Archaea</taxon>
        <taxon>Methanobacteriati</taxon>
        <taxon>Methanobacteriota</taxon>
        <taxon>Stenosarchaea group</taxon>
        <taxon>Methanomicrobia</taxon>
        <taxon>Methanosarcinales</taxon>
        <taxon>Methanosarcinaceae</taxon>
        <taxon>Methanosalsum</taxon>
    </lineage>
</organism>
<dbReference type="Pfam" id="PF02254">
    <property type="entry name" value="TrkA_N"/>
    <property type="match status" value="1"/>
</dbReference>
<name>F7XKN6_METZD</name>
<keyword evidence="6 8" id="KW-0472">Membrane</keyword>
<evidence type="ECO:0000256" key="2">
    <source>
        <dbReference type="ARBA" id="ARBA00022448"/>
    </source>
</evidence>
<dbReference type="InterPro" id="IPR003148">
    <property type="entry name" value="RCK_N"/>
</dbReference>
<dbReference type="KEGG" id="mzh:Mzhil_0781"/>
<dbReference type="Pfam" id="PF02080">
    <property type="entry name" value="TrkA_C"/>
    <property type="match status" value="1"/>
</dbReference>
<dbReference type="Gene3D" id="3.40.50.720">
    <property type="entry name" value="NAD(P)-binding Rossmann-like Domain"/>
    <property type="match status" value="1"/>
</dbReference>
<dbReference type="PANTHER" id="PTHR43833">
    <property type="entry name" value="POTASSIUM CHANNEL PROTEIN 2-RELATED-RELATED"/>
    <property type="match status" value="1"/>
</dbReference>
<dbReference type="InterPro" id="IPR036721">
    <property type="entry name" value="RCK_C_sf"/>
</dbReference>
<evidence type="ECO:0000313" key="11">
    <source>
        <dbReference type="EMBL" id="AEH60645.1"/>
    </source>
</evidence>
<keyword evidence="2" id="KW-0813">Transport</keyword>
<dbReference type="HOGENOM" id="CLU_050982_2_0_2"/>
<dbReference type="InterPro" id="IPR036291">
    <property type="entry name" value="NAD(P)-bd_dom_sf"/>
</dbReference>
<dbReference type="EMBL" id="CP002101">
    <property type="protein sequence ID" value="AEH60645.1"/>
    <property type="molecule type" value="Genomic_DNA"/>
</dbReference>
<comment type="subcellular location">
    <subcellularLocation>
        <location evidence="1">Cell membrane</location>
        <topology evidence="1">Multi-pass membrane protein</topology>
    </subcellularLocation>
</comment>
<sequence length="335" mass="37051" precursor="true">MEISRFIPKKSIKLYTSVIVSVIILYSFVFLHLTVAEGQIENANLLTAVYWVMTTMTTVGYGDVVLLSDTGKAFSILVQLSGITIVFGILFPQIIIPWIEKAVKTKLPTHVPDDMKHHIVICASTKLVEILIEGLKDQKVSYVVIDDDEQAVRELMKNDIICIYGNPAEEDTLQRAKVQSARFLIANKSDSENANIALTARKISQVEIISMADDISNTKYLRYAGANKVLSPKRLLGLYMGKRAVDPFVNRLTGAIEFLDGVNIVEFPVYPKSPLVGKTLKVANIQKRTGANIVGMLKGGTFSFHPEDSDIITENTVFLATGTTEQLSNLQKLTV</sequence>
<dbReference type="PANTHER" id="PTHR43833:SF13">
    <property type="entry name" value="POTASSIUM CHANNEL PROTEIN 2-RELATED"/>
    <property type="match status" value="1"/>
</dbReference>
<accession>F7XKN6</accession>
<dbReference type="SUPFAM" id="SSF51735">
    <property type="entry name" value="NAD(P)-binding Rossmann-fold domains"/>
    <property type="match status" value="1"/>
</dbReference>
<evidence type="ECO:0000256" key="8">
    <source>
        <dbReference type="SAM" id="Phobius"/>
    </source>
</evidence>
<dbReference type="SUPFAM" id="SSF81324">
    <property type="entry name" value="Voltage-gated potassium channels"/>
    <property type="match status" value="1"/>
</dbReference>
<dbReference type="Gene3D" id="1.10.287.70">
    <property type="match status" value="1"/>
</dbReference>
<dbReference type="Pfam" id="PF07885">
    <property type="entry name" value="Ion_trans_2"/>
    <property type="match status" value="1"/>
</dbReference>
<dbReference type="GeneID" id="10822397"/>
<dbReference type="InterPro" id="IPR006037">
    <property type="entry name" value="RCK_C"/>
</dbReference>
<dbReference type="STRING" id="679901.Mzhil_0781"/>
<proteinExistence type="predicted"/>
<evidence type="ECO:0000256" key="3">
    <source>
        <dbReference type="ARBA" id="ARBA00022692"/>
    </source>
</evidence>
<keyword evidence="4 8" id="KW-1133">Transmembrane helix</keyword>
<keyword evidence="3 8" id="KW-0812">Transmembrane</keyword>
<feature type="domain" description="RCK C-terminal" evidence="10">
    <location>
        <begin position="251"/>
        <end position="335"/>
    </location>
</feature>
<dbReference type="Proteomes" id="UP000006622">
    <property type="component" value="Chromosome"/>
</dbReference>
<feature type="transmembrane region" description="Helical" evidence="8">
    <location>
        <begin position="12"/>
        <end position="36"/>
    </location>
</feature>
<dbReference type="PROSITE" id="PS51201">
    <property type="entry name" value="RCK_N"/>
    <property type="match status" value="1"/>
</dbReference>
<dbReference type="InterPro" id="IPR003280">
    <property type="entry name" value="2pore_dom_K_chnl"/>
</dbReference>